<evidence type="ECO:0000256" key="3">
    <source>
        <dbReference type="ARBA" id="ARBA00022884"/>
    </source>
</evidence>
<dbReference type="InterPro" id="IPR011605">
    <property type="entry name" value="NusB_fam"/>
</dbReference>
<dbReference type="GO" id="GO:0009507">
    <property type="term" value="C:chloroplast"/>
    <property type="evidence" value="ECO:0007669"/>
    <property type="project" value="TreeGrafter"/>
</dbReference>
<dbReference type="InterPro" id="IPR006027">
    <property type="entry name" value="NusB_RsmB_TIM44"/>
</dbReference>
<evidence type="ECO:0000259" key="7">
    <source>
        <dbReference type="Pfam" id="PF01029"/>
    </source>
</evidence>
<keyword evidence="2" id="KW-0889">Transcription antitermination</keyword>
<comment type="similarity">
    <text evidence="1">Belongs to the NusB family.</text>
</comment>
<dbReference type="GO" id="GO:0003723">
    <property type="term" value="F:RNA binding"/>
    <property type="evidence" value="ECO:0007669"/>
    <property type="project" value="UniProtKB-KW"/>
</dbReference>
<proteinExistence type="inferred from homology"/>
<feature type="region of interest" description="Disordered" evidence="6">
    <location>
        <begin position="16"/>
        <end position="40"/>
    </location>
</feature>
<protein>
    <recommendedName>
        <fullName evidence="7">NusB/RsmB/TIM44 domain-containing protein</fullName>
    </recommendedName>
</protein>
<evidence type="ECO:0000256" key="6">
    <source>
        <dbReference type="SAM" id="MobiDB-lite"/>
    </source>
</evidence>
<evidence type="ECO:0000313" key="9">
    <source>
        <dbReference type="Proteomes" id="UP001177003"/>
    </source>
</evidence>
<dbReference type="Pfam" id="PF01029">
    <property type="entry name" value="NusB"/>
    <property type="match status" value="1"/>
</dbReference>
<keyword evidence="5" id="KW-0804">Transcription</keyword>
<evidence type="ECO:0000256" key="2">
    <source>
        <dbReference type="ARBA" id="ARBA00022814"/>
    </source>
</evidence>
<evidence type="ECO:0000256" key="5">
    <source>
        <dbReference type="ARBA" id="ARBA00023163"/>
    </source>
</evidence>
<dbReference type="EMBL" id="OX465078">
    <property type="protein sequence ID" value="CAI9271526.1"/>
    <property type="molecule type" value="Genomic_DNA"/>
</dbReference>
<keyword evidence="9" id="KW-1185">Reference proteome</keyword>
<gene>
    <name evidence="8" type="ORF">LSALG_LOCUS11794</name>
</gene>
<evidence type="ECO:0000256" key="4">
    <source>
        <dbReference type="ARBA" id="ARBA00023015"/>
    </source>
</evidence>
<keyword evidence="4" id="KW-0805">Transcription regulation</keyword>
<dbReference type="AlphaFoldDB" id="A0AA35V631"/>
<dbReference type="GO" id="GO:0031564">
    <property type="term" value="P:transcription antitermination"/>
    <property type="evidence" value="ECO:0007669"/>
    <property type="project" value="UniProtKB-KW"/>
</dbReference>
<name>A0AA35V631_LACSI</name>
<dbReference type="Gene3D" id="1.10.940.10">
    <property type="entry name" value="NusB-like"/>
    <property type="match status" value="1"/>
</dbReference>
<accession>A0AA35V631</accession>
<dbReference type="SUPFAM" id="SSF48013">
    <property type="entry name" value="NusB-like"/>
    <property type="match status" value="1"/>
</dbReference>
<sequence>MDTSSLLIHQPLPCSYISSSSSSSSCSKPKITLNSSPSSSFTSYPFGKCLRWNVLPPTTTVLFSLPQSSLFRTSALAVEEILEKSTLEDSVSSLPKVPMPKIDKSGRFCSPRAARELALSIIYAACLEGSDPVRLFERRVNARRELGYEFDKETLMEYNHMSFGGPPVKTETAEEADELLQLDEKASEIEAEVLSAPPKLVYSKLILRFTRKLLVAVAEKWDDHVLVIEKVAPQNWKNEPAGRILELSILHLAMSEIDVLGTRHQIVINEAVDLAKRFCDGSAPRTVNGCMRTFIKGIKGNSVTLAQDLETKKEIISNEL</sequence>
<feature type="domain" description="NusB/RsmB/TIM44" evidence="7">
    <location>
        <begin position="208"/>
        <end position="296"/>
    </location>
</feature>
<feature type="compositionally biased region" description="Low complexity" evidence="6">
    <location>
        <begin position="18"/>
        <end position="27"/>
    </location>
</feature>
<evidence type="ECO:0000256" key="1">
    <source>
        <dbReference type="ARBA" id="ARBA00005952"/>
    </source>
</evidence>
<dbReference type="GO" id="GO:0006353">
    <property type="term" value="P:DNA-templated transcription termination"/>
    <property type="evidence" value="ECO:0007669"/>
    <property type="project" value="InterPro"/>
</dbReference>
<organism evidence="8 9">
    <name type="scientific">Lactuca saligna</name>
    <name type="common">Willowleaf lettuce</name>
    <dbReference type="NCBI Taxonomy" id="75948"/>
    <lineage>
        <taxon>Eukaryota</taxon>
        <taxon>Viridiplantae</taxon>
        <taxon>Streptophyta</taxon>
        <taxon>Embryophyta</taxon>
        <taxon>Tracheophyta</taxon>
        <taxon>Spermatophyta</taxon>
        <taxon>Magnoliopsida</taxon>
        <taxon>eudicotyledons</taxon>
        <taxon>Gunneridae</taxon>
        <taxon>Pentapetalae</taxon>
        <taxon>asterids</taxon>
        <taxon>campanulids</taxon>
        <taxon>Asterales</taxon>
        <taxon>Asteraceae</taxon>
        <taxon>Cichorioideae</taxon>
        <taxon>Cichorieae</taxon>
        <taxon>Lactucinae</taxon>
        <taxon>Lactuca</taxon>
    </lineage>
</organism>
<dbReference type="InterPro" id="IPR035926">
    <property type="entry name" value="NusB-like_sf"/>
</dbReference>
<dbReference type="PANTHER" id="PTHR11078:SF3">
    <property type="entry name" value="ANTITERMINATION NUSB DOMAIN-CONTAINING PROTEIN"/>
    <property type="match status" value="1"/>
</dbReference>
<evidence type="ECO:0000313" key="8">
    <source>
        <dbReference type="EMBL" id="CAI9271526.1"/>
    </source>
</evidence>
<keyword evidence="3" id="KW-0694">RNA-binding</keyword>
<dbReference type="PANTHER" id="PTHR11078">
    <property type="entry name" value="N UTILIZATION SUBSTANCE PROTEIN B-RELATED"/>
    <property type="match status" value="1"/>
</dbReference>
<dbReference type="Proteomes" id="UP001177003">
    <property type="component" value="Chromosome 2"/>
</dbReference>
<reference evidence="8" key="1">
    <citation type="submission" date="2023-04" db="EMBL/GenBank/DDBJ databases">
        <authorList>
            <person name="Vijverberg K."/>
            <person name="Xiong W."/>
            <person name="Schranz E."/>
        </authorList>
    </citation>
    <scope>NUCLEOTIDE SEQUENCE</scope>
</reference>